<dbReference type="EMBL" id="JAUTXU010000427">
    <property type="protein sequence ID" value="KAK3680762.1"/>
    <property type="molecule type" value="Genomic_DNA"/>
</dbReference>
<organism evidence="1 2">
    <name type="scientific">Vermiconidia calcicola</name>
    <dbReference type="NCBI Taxonomy" id="1690605"/>
    <lineage>
        <taxon>Eukaryota</taxon>
        <taxon>Fungi</taxon>
        <taxon>Dikarya</taxon>
        <taxon>Ascomycota</taxon>
        <taxon>Pezizomycotina</taxon>
        <taxon>Dothideomycetes</taxon>
        <taxon>Dothideomycetidae</taxon>
        <taxon>Mycosphaerellales</taxon>
        <taxon>Extremaceae</taxon>
        <taxon>Vermiconidia</taxon>
    </lineage>
</organism>
<comment type="caution">
    <text evidence="1">The sequence shown here is derived from an EMBL/GenBank/DDBJ whole genome shotgun (WGS) entry which is preliminary data.</text>
</comment>
<evidence type="ECO:0000313" key="1">
    <source>
        <dbReference type="EMBL" id="KAK3680762.1"/>
    </source>
</evidence>
<reference evidence="1" key="1">
    <citation type="submission" date="2023-07" db="EMBL/GenBank/DDBJ databases">
        <title>Black Yeasts Isolated from many extreme environments.</title>
        <authorList>
            <person name="Coleine C."/>
            <person name="Stajich J.E."/>
            <person name="Selbmann L."/>
        </authorList>
    </citation>
    <scope>NUCLEOTIDE SEQUENCE</scope>
    <source>
        <strain evidence="1">CCFEE 5714</strain>
    </source>
</reference>
<proteinExistence type="predicted"/>
<accession>A0ACC3MCK5</accession>
<dbReference type="Proteomes" id="UP001281147">
    <property type="component" value="Unassembled WGS sequence"/>
</dbReference>
<name>A0ACC3MCK5_9PEZI</name>
<gene>
    <name evidence="1" type="ORF">LTR37_021070</name>
</gene>
<protein>
    <submittedName>
        <fullName evidence="1">Uncharacterized protein</fullName>
    </submittedName>
</protein>
<keyword evidence="2" id="KW-1185">Reference proteome</keyword>
<sequence length="411" mass="44819">MHGMGNTSNDFISSEEERDQNLPRQQDASFAVERREITAEAKRNLEVGAEQDSIDDVCSVHLTTPRCLRTLYGTINYTPQAPDLNKVGLTNYPDETNRRRDIHLYLKTYRPFIADAAYEFPIVRIANAPDQQEPLTEFQMNNFLQFEGAMDAELLLVFTYPTPMTAYSTGGSPPFQPDLQTPTNTNEPYLTWLNYALAQNDLPQVIREPEQTVPEAYARRVCAGFAQLGARGISLLFGSGDAGVGADGTCYSNANPGRRTFLPNFPAGCPWVTSVGATKGFTPEVATEFFASGGGFSNYFKMPQYQKSTVNAYIAGLDGLHHGLYNPTGRGYPGVAAQGEASTRLLESWLYGVAQDALTDVTGGFSFGCNTTGFPAKEGWDAVTGLGTPTFEALVDAAFQQYGGWDGQGLS</sequence>
<evidence type="ECO:0000313" key="2">
    <source>
        <dbReference type="Proteomes" id="UP001281147"/>
    </source>
</evidence>